<dbReference type="AlphaFoldDB" id="A0A9X9M5D4"/>
<reference evidence="1 2" key="1">
    <citation type="submission" date="2018-10" db="EMBL/GenBank/DDBJ databases">
        <authorList>
            <person name="Ekblom R."/>
            <person name="Jareborg N."/>
        </authorList>
    </citation>
    <scope>NUCLEOTIDE SEQUENCE [LARGE SCALE GENOMIC DNA]</scope>
    <source>
        <tissue evidence="1">Muscle</tissue>
    </source>
</reference>
<dbReference type="EMBL" id="CYRY02042918">
    <property type="protein sequence ID" value="VCX36954.1"/>
    <property type="molecule type" value="Genomic_DNA"/>
</dbReference>
<comment type="caution">
    <text evidence="1">The sequence shown here is derived from an EMBL/GenBank/DDBJ whole genome shotgun (WGS) entry which is preliminary data.</text>
</comment>
<dbReference type="Proteomes" id="UP000269945">
    <property type="component" value="Unassembled WGS sequence"/>
</dbReference>
<proteinExistence type="predicted"/>
<evidence type="ECO:0000313" key="2">
    <source>
        <dbReference type="Proteomes" id="UP000269945"/>
    </source>
</evidence>
<evidence type="ECO:0000313" key="1">
    <source>
        <dbReference type="EMBL" id="VCX36954.1"/>
    </source>
</evidence>
<name>A0A9X9M5D4_GULGU</name>
<accession>A0A9X9M5D4</accession>
<protein>
    <submittedName>
        <fullName evidence="1">Uncharacterized protein</fullName>
    </submittedName>
</protein>
<gene>
    <name evidence="1" type="ORF">BN2614_LOCUS6</name>
</gene>
<organism evidence="1 2">
    <name type="scientific">Gulo gulo</name>
    <name type="common">Wolverine</name>
    <name type="synonym">Gluton</name>
    <dbReference type="NCBI Taxonomy" id="48420"/>
    <lineage>
        <taxon>Eukaryota</taxon>
        <taxon>Metazoa</taxon>
        <taxon>Chordata</taxon>
        <taxon>Craniata</taxon>
        <taxon>Vertebrata</taxon>
        <taxon>Euteleostomi</taxon>
        <taxon>Mammalia</taxon>
        <taxon>Eutheria</taxon>
        <taxon>Laurasiatheria</taxon>
        <taxon>Carnivora</taxon>
        <taxon>Caniformia</taxon>
        <taxon>Musteloidea</taxon>
        <taxon>Mustelidae</taxon>
        <taxon>Guloninae</taxon>
        <taxon>Gulo</taxon>
    </lineage>
</organism>
<keyword evidence="2" id="KW-1185">Reference proteome</keyword>
<sequence length="44" mass="4757">MSPRLVPCSRSLGNTSDYSEVGKVSYCASFLEVAIGIRLLIPII</sequence>